<dbReference type="Proteomes" id="UP000593572">
    <property type="component" value="Unassembled WGS sequence"/>
</dbReference>
<reference evidence="1 2" key="1">
    <citation type="journal article" date="2019" name="Genome Biol. Evol.">
        <title>Insights into the evolution of the New World diploid cottons (Gossypium, subgenus Houzingenia) based on genome sequencing.</title>
        <authorList>
            <person name="Grover C.E."/>
            <person name="Arick M.A. 2nd"/>
            <person name="Thrash A."/>
            <person name="Conover J.L."/>
            <person name="Sanders W.S."/>
            <person name="Peterson D.G."/>
            <person name="Frelichowski J.E."/>
            <person name="Scheffler J.A."/>
            <person name="Scheffler B.E."/>
            <person name="Wendel J.F."/>
        </authorList>
    </citation>
    <scope>NUCLEOTIDE SEQUENCE [LARGE SCALE GENOMIC DNA]</scope>
    <source>
        <strain evidence="1">157</strain>
        <tissue evidence="1">Leaf</tissue>
    </source>
</reference>
<sequence length="173" mass="19056">EIDKTIIDTLSTVDFVVGANPSGSSSGVGQVTKKVRTKLNFLPDMDDPTVNRNGQKVQNSNTTKVVDDVLLITFSNKVQEHIGRKMARTIVVKLLGRRIGFNALLNTISLLLSGLPEGYYSDCLLRAIRQLIGTMIKLDVHTISAHQGRFVRLAVSVYLKKPLVSKLQINGRL</sequence>
<organism evidence="1 2">
    <name type="scientific">Gossypium lobatum</name>
    <dbReference type="NCBI Taxonomy" id="34289"/>
    <lineage>
        <taxon>Eukaryota</taxon>
        <taxon>Viridiplantae</taxon>
        <taxon>Streptophyta</taxon>
        <taxon>Embryophyta</taxon>
        <taxon>Tracheophyta</taxon>
        <taxon>Spermatophyta</taxon>
        <taxon>Magnoliopsida</taxon>
        <taxon>eudicotyledons</taxon>
        <taxon>Gunneridae</taxon>
        <taxon>Pentapetalae</taxon>
        <taxon>rosids</taxon>
        <taxon>malvids</taxon>
        <taxon>Malvales</taxon>
        <taxon>Malvaceae</taxon>
        <taxon>Malvoideae</taxon>
        <taxon>Gossypium</taxon>
    </lineage>
</organism>
<evidence type="ECO:0000313" key="2">
    <source>
        <dbReference type="Proteomes" id="UP000593572"/>
    </source>
</evidence>
<gene>
    <name evidence="1" type="ORF">Golob_021772</name>
</gene>
<dbReference type="EMBL" id="JABEZX010000002">
    <property type="protein sequence ID" value="MBA0550861.1"/>
    <property type="molecule type" value="Genomic_DNA"/>
</dbReference>
<proteinExistence type="predicted"/>
<evidence type="ECO:0000313" key="1">
    <source>
        <dbReference type="EMBL" id="MBA0550861.1"/>
    </source>
</evidence>
<dbReference type="AlphaFoldDB" id="A0A7J8LEK2"/>
<name>A0A7J8LEK2_9ROSI</name>
<comment type="caution">
    <text evidence="1">The sequence shown here is derived from an EMBL/GenBank/DDBJ whole genome shotgun (WGS) entry which is preliminary data.</text>
</comment>
<feature type="non-terminal residue" evidence="1">
    <location>
        <position position="1"/>
    </location>
</feature>
<protein>
    <submittedName>
        <fullName evidence="1">Uncharacterized protein</fullName>
    </submittedName>
</protein>
<keyword evidence="2" id="KW-1185">Reference proteome</keyword>
<accession>A0A7J8LEK2</accession>